<comment type="caution">
    <text evidence="1">The sequence shown here is derived from an EMBL/GenBank/DDBJ whole genome shotgun (WGS) entry which is preliminary data.</text>
</comment>
<accession>A0ACB9ZWI6</accession>
<name>A0ACB9ZWI6_CATRO</name>
<dbReference type="EMBL" id="CM044708">
    <property type="protein sequence ID" value="KAI5650582.1"/>
    <property type="molecule type" value="Genomic_DNA"/>
</dbReference>
<keyword evidence="2" id="KW-1185">Reference proteome</keyword>
<sequence length="195" mass="21630">MKKVGRNGWVGEMMEAGLHPQSLCLQPPVVFQQRHYGGVYLGLKVLGAVLLTDYEPSSSVNAIISGGWDLMCSTISASTCPLVPHAFPCLQLEPQYYFGYVPHILFGPCENCLGSRFPWSDQIDLDLRKCKPLESLQGLPHHRPCLFLGYLGPGLVFRPTTKPSDFFFGLSLGKGLGSMAAWKIAFNLWTSYLFK</sequence>
<dbReference type="Proteomes" id="UP001060085">
    <property type="component" value="Linkage Group LG08"/>
</dbReference>
<evidence type="ECO:0000313" key="1">
    <source>
        <dbReference type="EMBL" id="KAI5650582.1"/>
    </source>
</evidence>
<protein>
    <submittedName>
        <fullName evidence="1">Uncharacterized protein</fullName>
    </submittedName>
</protein>
<proteinExistence type="predicted"/>
<reference evidence="2" key="1">
    <citation type="journal article" date="2023" name="Nat. Plants">
        <title>Single-cell RNA sequencing provides a high-resolution roadmap for understanding the multicellular compartmentation of specialized metabolism.</title>
        <authorList>
            <person name="Sun S."/>
            <person name="Shen X."/>
            <person name="Li Y."/>
            <person name="Li Y."/>
            <person name="Wang S."/>
            <person name="Li R."/>
            <person name="Zhang H."/>
            <person name="Shen G."/>
            <person name="Guo B."/>
            <person name="Wei J."/>
            <person name="Xu J."/>
            <person name="St-Pierre B."/>
            <person name="Chen S."/>
            <person name="Sun C."/>
        </authorList>
    </citation>
    <scope>NUCLEOTIDE SEQUENCE [LARGE SCALE GENOMIC DNA]</scope>
</reference>
<organism evidence="1 2">
    <name type="scientific">Catharanthus roseus</name>
    <name type="common">Madagascar periwinkle</name>
    <name type="synonym">Vinca rosea</name>
    <dbReference type="NCBI Taxonomy" id="4058"/>
    <lineage>
        <taxon>Eukaryota</taxon>
        <taxon>Viridiplantae</taxon>
        <taxon>Streptophyta</taxon>
        <taxon>Embryophyta</taxon>
        <taxon>Tracheophyta</taxon>
        <taxon>Spermatophyta</taxon>
        <taxon>Magnoliopsida</taxon>
        <taxon>eudicotyledons</taxon>
        <taxon>Gunneridae</taxon>
        <taxon>Pentapetalae</taxon>
        <taxon>asterids</taxon>
        <taxon>lamiids</taxon>
        <taxon>Gentianales</taxon>
        <taxon>Apocynaceae</taxon>
        <taxon>Rauvolfioideae</taxon>
        <taxon>Vinceae</taxon>
        <taxon>Catharanthinae</taxon>
        <taxon>Catharanthus</taxon>
    </lineage>
</organism>
<gene>
    <name evidence="1" type="ORF">M9H77_36587</name>
</gene>
<evidence type="ECO:0000313" key="2">
    <source>
        <dbReference type="Proteomes" id="UP001060085"/>
    </source>
</evidence>